<dbReference type="AlphaFoldDB" id="A0A3P7NCV3"/>
<feature type="non-terminal residue" evidence="3">
    <location>
        <position position="1"/>
    </location>
</feature>
<sequence length="233" mass="26580">PDRTRSGPLVFEDRLAEPSGSTQDVLTVYNNPYASLNMKQQRARLPIYKVWCHSIYRFLHILASGCILFRSLQKRGPTPHPLRLSFPLLDLNRDHVLYLCEKYRTVIIIGETGCGKSTQVPQYLMEAGWANDGRMIAITQPRRVAVVTFMTDGILLRELLTDPLLSKYSVIMIDEAHERTCNSDILLGLLRKVLIVRSDLRIVVSSATLDAEVIFFCTSFFIYEPISAIPRFF</sequence>
<keyword evidence="4" id="KW-1185">Reference proteome</keyword>
<organism evidence="3 4">
    <name type="scientific">Cylicostephanus goldi</name>
    <name type="common">Nematode worm</name>
    <dbReference type="NCBI Taxonomy" id="71465"/>
    <lineage>
        <taxon>Eukaryota</taxon>
        <taxon>Metazoa</taxon>
        <taxon>Ecdysozoa</taxon>
        <taxon>Nematoda</taxon>
        <taxon>Chromadorea</taxon>
        <taxon>Rhabditida</taxon>
        <taxon>Rhabditina</taxon>
        <taxon>Rhabditomorpha</taxon>
        <taxon>Strongyloidea</taxon>
        <taxon>Strongylidae</taxon>
        <taxon>Cylicostephanus</taxon>
    </lineage>
</organism>
<dbReference type="EMBL" id="UYRV01125608">
    <property type="protein sequence ID" value="VDN34873.1"/>
    <property type="molecule type" value="Genomic_DNA"/>
</dbReference>
<dbReference type="OrthoDB" id="10253254at2759"/>
<dbReference type="Proteomes" id="UP000271889">
    <property type="component" value="Unassembled WGS sequence"/>
</dbReference>
<keyword evidence="1" id="KW-0378">Hydrolase</keyword>
<dbReference type="GO" id="GO:0004386">
    <property type="term" value="F:helicase activity"/>
    <property type="evidence" value="ECO:0007669"/>
    <property type="project" value="TreeGrafter"/>
</dbReference>
<evidence type="ECO:0000313" key="4">
    <source>
        <dbReference type="Proteomes" id="UP000271889"/>
    </source>
</evidence>
<gene>
    <name evidence="3" type="ORF">CGOC_LOCUS12764</name>
</gene>
<dbReference type="PROSITE" id="PS00690">
    <property type="entry name" value="DEAH_ATP_HELICASE"/>
    <property type="match status" value="1"/>
</dbReference>
<feature type="domain" description="Helicase ATP-binding" evidence="2">
    <location>
        <begin position="147"/>
        <end position="227"/>
    </location>
</feature>
<evidence type="ECO:0000256" key="1">
    <source>
        <dbReference type="ARBA" id="ARBA00022801"/>
    </source>
</evidence>
<reference evidence="3 4" key="1">
    <citation type="submission" date="2018-11" db="EMBL/GenBank/DDBJ databases">
        <authorList>
            <consortium name="Pathogen Informatics"/>
        </authorList>
    </citation>
    <scope>NUCLEOTIDE SEQUENCE [LARGE SCALE GENOMIC DNA]</scope>
</reference>
<dbReference type="GO" id="GO:0071013">
    <property type="term" value="C:catalytic step 2 spliceosome"/>
    <property type="evidence" value="ECO:0007669"/>
    <property type="project" value="TreeGrafter"/>
</dbReference>
<dbReference type="Gene3D" id="3.40.50.300">
    <property type="entry name" value="P-loop containing nucleotide triphosphate hydrolases"/>
    <property type="match status" value="2"/>
</dbReference>
<dbReference type="PANTHER" id="PTHR18934">
    <property type="entry name" value="ATP-DEPENDENT RNA HELICASE"/>
    <property type="match status" value="1"/>
</dbReference>
<protein>
    <recommendedName>
        <fullName evidence="2">Helicase ATP-binding domain-containing protein</fullName>
    </recommendedName>
</protein>
<dbReference type="InterPro" id="IPR014001">
    <property type="entry name" value="Helicase_ATP-bd"/>
</dbReference>
<dbReference type="SUPFAM" id="SSF52540">
    <property type="entry name" value="P-loop containing nucleoside triphosphate hydrolases"/>
    <property type="match status" value="1"/>
</dbReference>
<dbReference type="PROSITE" id="PS51192">
    <property type="entry name" value="HELICASE_ATP_BIND_1"/>
    <property type="match status" value="1"/>
</dbReference>
<name>A0A3P7NCV3_CYLGO</name>
<dbReference type="GO" id="GO:0016787">
    <property type="term" value="F:hydrolase activity"/>
    <property type="evidence" value="ECO:0007669"/>
    <property type="project" value="UniProtKB-KW"/>
</dbReference>
<evidence type="ECO:0000313" key="3">
    <source>
        <dbReference type="EMBL" id="VDN34873.1"/>
    </source>
</evidence>
<proteinExistence type="predicted"/>
<dbReference type="SMART" id="SM00487">
    <property type="entry name" value="DEXDc"/>
    <property type="match status" value="1"/>
</dbReference>
<dbReference type="GO" id="GO:0003723">
    <property type="term" value="F:RNA binding"/>
    <property type="evidence" value="ECO:0007669"/>
    <property type="project" value="TreeGrafter"/>
</dbReference>
<dbReference type="PANTHER" id="PTHR18934:SF136">
    <property type="entry name" value="ATP-DEPENDENT RNA HELICASE DHX35-RELATED"/>
    <property type="match status" value="1"/>
</dbReference>
<dbReference type="InterPro" id="IPR002464">
    <property type="entry name" value="DNA/RNA_helicase_DEAH_CS"/>
</dbReference>
<dbReference type="InterPro" id="IPR027417">
    <property type="entry name" value="P-loop_NTPase"/>
</dbReference>
<accession>A0A3P7NCV3</accession>
<evidence type="ECO:0000259" key="2">
    <source>
        <dbReference type="PROSITE" id="PS51192"/>
    </source>
</evidence>